<protein>
    <submittedName>
        <fullName evidence="1">Uncharacterized protein</fullName>
    </submittedName>
</protein>
<organism evidence="1 2">
    <name type="scientific">Agathobaculum butyriciproducens</name>
    <dbReference type="NCBI Taxonomy" id="1628085"/>
    <lineage>
        <taxon>Bacteria</taxon>
        <taxon>Bacillati</taxon>
        <taxon>Bacillota</taxon>
        <taxon>Clostridia</taxon>
        <taxon>Eubacteriales</taxon>
        <taxon>Butyricicoccaceae</taxon>
        <taxon>Agathobaculum</taxon>
    </lineage>
</organism>
<evidence type="ECO:0000313" key="2">
    <source>
        <dbReference type="Proteomes" id="UP001298753"/>
    </source>
</evidence>
<name>A0AAW4VVA0_9FIRM</name>
<proteinExistence type="predicted"/>
<sequence>MRLKKLLRKNIEPRCTYCAHGSPLADGERIACRKRGVVNGTDHCRSFRYDPLRRTPPKPAVLRGHFTDADFSLGDTDEEQ</sequence>
<evidence type="ECO:0000313" key="1">
    <source>
        <dbReference type="EMBL" id="MCC2176765.1"/>
    </source>
</evidence>
<accession>A0AAW4VVA0</accession>
<dbReference type="RefSeq" id="WP_110436314.1">
    <property type="nucleotide sequence ID" value="NZ_DBEZDI010000026.1"/>
</dbReference>
<dbReference type="Proteomes" id="UP001298753">
    <property type="component" value="Unassembled WGS sequence"/>
</dbReference>
<reference evidence="1 2" key="1">
    <citation type="submission" date="2021-10" db="EMBL/GenBank/DDBJ databases">
        <title>Anaerobic single-cell dispensing facilitates the cultivation of human gut bacteria.</title>
        <authorList>
            <person name="Afrizal A."/>
        </authorList>
    </citation>
    <scope>NUCLEOTIDE SEQUENCE [LARGE SCALE GENOMIC DNA]</scope>
    <source>
        <strain evidence="1 2">CLA-AA-H270</strain>
    </source>
</reference>
<gene>
    <name evidence="1" type="ORF">LKD22_06450</name>
</gene>
<comment type="caution">
    <text evidence="1">The sequence shown here is derived from an EMBL/GenBank/DDBJ whole genome shotgun (WGS) entry which is preliminary data.</text>
</comment>
<dbReference type="AlphaFoldDB" id="A0AAW4VVA0"/>
<keyword evidence="2" id="KW-1185">Reference proteome</keyword>
<dbReference type="GeneID" id="98659618"/>
<dbReference type="EMBL" id="JAJEPX010000015">
    <property type="protein sequence ID" value="MCC2176765.1"/>
    <property type="molecule type" value="Genomic_DNA"/>
</dbReference>